<dbReference type="PIRSF" id="PIRSF000676">
    <property type="entry name" value="Homoser_kin"/>
    <property type="match status" value="1"/>
</dbReference>
<keyword evidence="4" id="KW-0547">Nucleotide-binding</keyword>
<evidence type="ECO:0008006" key="11">
    <source>
        <dbReference type="Google" id="ProtNLM"/>
    </source>
</evidence>
<evidence type="ECO:0000313" key="10">
    <source>
        <dbReference type="Proteomes" id="UP000678499"/>
    </source>
</evidence>
<evidence type="ECO:0000256" key="6">
    <source>
        <dbReference type="ARBA" id="ARBA00022840"/>
    </source>
</evidence>
<keyword evidence="6" id="KW-0067">ATP-binding</keyword>
<dbReference type="SUPFAM" id="SSF54211">
    <property type="entry name" value="Ribosomal protein S5 domain 2-like"/>
    <property type="match status" value="1"/>
</dbReference>
<dbReference type="InterPro" id="IPR020568">
    <property type="entry name" value="Ribosomal_Su5_D2-typ_SF"/>
</dbReference>
<evidence type="ECO:0000256" key="3">
    <source>
        <dbReference type="ARBA" id="ARBA00022697"/>
    </source>
</evidence>
<name>A0A7R9GLU0_9CRUS</name>
<keyword evidence="3" id="KW-0791">Threonine biosynthesis</keyword>
<feature type="domain" description="GHMP kinase N-terminal" evidence="7">
    <location>
        <begin position="61"/>
        <end position="147"/>
    </location>
</feature>
<dbReference type="Gene3D" id="3.30.230.10">
    <property type="match status" value="1"/>
</dbReference>
<dbReference type="EMBL" id="CAJPEX010025783">
    <property type="protein sequence ID" value="CAG0926007.1"/>
    <property type="molecule type" value="Genomic_DNA"/>
</dbReference>
<evidence type="ECO:0000256" key="1">
    <source>
        <dbReference type="ARBA" id="ARBA00022605"/>
    </source>
</evidence>
<proteinExistence type="inferred from homology"/>
<dbReference type="Pfam" id="PF08544">
    <property type="entry name" value="GHMP_kinases_C"/>
    <property type="match status" value="1"/>
</dbReference>
<accession>A0A7R9GLU0</accession>
<keyword evidence="1" id="KW-0028">Amino-acid biosynthesis</keyword>
<dbReference type="InterPro" id="IPR000870">
    <property type="entry name" value="Homoserine_kinase"/>
</dbReference>
<dbReference type="PRINTS" id="PR00958">
    <property type="entry name" value="HOMSERKINASE"/>
</dbReference>
<feature type="domain" description="GHMP kinase C-terminal" evidence="8">
    <location>
        <begin position="219"/>
        <end position="285"/>
    </location>
</feature>
<dbReference type="HAMAP" id="MF_00384">
    <property type="entry name" value="Homoser_kinase"/>
    <property type="match status" value="1"/>
</dbReference>
<sequence length="307" mass="32462">MDQIKVFSPGTIANVSCGFDVLGLALETPGDVMVVKKIDAPLVQIIHLDAYNLPTDPEQNVAGKAALAIIDDLKLDYGFEITIDKGIHPGSGIGSSSASASGVVFAINQLLDTPLSEAQQMHYAMIGEYVASGSYHADNVAPALIGGIVLIRGYGPLDYLKIPVPNELWATVITPKIPIRTFDARRVLKSKVLLTDAIQQCGNLAGFIAGLYTANFGLISRSLVDVLIEPQRAVLIPEFYALKQAALEAGALGSGISGSGPSVFALCQGESKAIAVKTALNEVYQDLGIPYEINVSKINNQGVKILE</sequence>
<dbReference type="OrthoDB" id="10053131at2759"/>
<evidence type="ECO:0000313" key="9">
    <source>
        <dbReference type="EMBL" id="CAD7285855.1"/>
    </source>
</evidence>
<organism evidence="9">
    <name type="scientific">Notodromas monacha</name>
    <dbReference type="NCBI Taxonomy" id="399045"/>
    <lineage>
        <taxon>Eukaryota</taxon>
        <taxon>Metazoa</taxon>
        <taxon>Ecdysozoa</taxon>
        <taxon>Arthropoda</taxon>
        <taxon>Crustacea</taxon>
        <taxon>Oligostraca</taxon>
        <taxon>Ostracoda</taxon>
        <taxon>Podocopa</taxon>
        <taxon>Podocopida</taxon>
        <taxon>Cypridocopina</taxon>
        <taxon>Cypridoidea</taxon>
        <taxon>Cyprididae</taxon>
        <taxon>Notodromas</taxon>
    </lineage>
</organism>
<dbReference type="GO" id="GO:0004413">
    <property type="term" value="F:homoserine kinase activity"/>
    <property type="evidence" value="ECO:0007669"/>
    <property type="project" value="InterPro"/>
</dbReference>
<dbReference type="Proteomes" id="UP000678499">
    <property type="component" value="Unassembled WGS sequence"/>
</dbReference>
<protein>
    <recommendedName>
        <fullName evidence="11">Homoserine kinase</fullName>
    </recommendedName>
</protein>
<gene>
    <name evidence="9" type="ORF">NMOB1V02_LOCUS13457</name>
</gene>
<dbReference type="InterPro" id="IPR013750">
    <property type="entry name" value="GHMP_kinase_C_dom"/>
</dbReference>
<dbReference type="InterPro" id="IPR014721">
    <property type="entry name" value="Ribsml_uS5_D2-typ_fold_subgr"/>
</dbReference>
<dbReference type="SUPFAM" id="SSF55060">
    <property type="entry name" value="GHMP Kinase, C-terminal domain"/>
    <property type="match status" value="1"/>
</dbReference>
<evidence type="ECO:0000259" key="8">
    <source>
        <dbReference type="Pfam" id="PF08544"/>
    </source>
</evidence>
<evidence type="ECO:0000259" key="7">
    <source>
        <dbReference type="Pfam" id="PF00288"/>
    </source>
</evidence>
<dbReference type="NCBIfam" id="NF002288">
    <property type="entry name" value="PRK01212.1-4"/>
    <property type="match status" value="1"/>
</dbReference>
<evidence type="ECO:0000256" key="2">
    <source>
        <dbReference type="ARBA" id="ARBA00022679"/>
    </source>
</evidence>
<dbReference type="NCBIfam" id="TIGR00191">
    <property type="entry name" value="thrB"/>
    <property type="match status" value="1"/>
</dbReference>
<keyword evidence="10" id="KW-1185">Reference proteome</keyword>
<dbReference type="InterPro" id="IPR006204">
    <property type="entry name" value="GHMP_kinase_N_dom"/>
</dbReference>
<keyword evidence="5" id="KW-0418">Kinase</keyword>
<dbReference type="AlphaFoldDB" id="A0A7R9GLU0"/>
<dbReference type="PANTHER" id="PTHR20861:SF1">
    <property type="entry name" value="HOMOSERINE KINASE"/>
    <property type="match status" value="1"/>
</dbReference>
<dbReference type="InterPro" id="IPR036554">
    <property type="entry name" value="GHMP_kinase_C_sf"/>
</dbReference>
<dbReference type="Gene3D" id="3.30.70.890">
    <property type="entry name" value="GHMP kinase, C-terminal domain"/>
    <property type="match status" value="1"/>
</dbReference>
<dbReference type="GO" id="GO:0005524">
    <property type="term" value="F:ATP binding"/>
    <property type="evidence" value="ECO:0007669"/>
    <property type="project" value="UniProtKB-KW"/>
</dbReference>
<dbReference type="GO" id="GO:0009088">
    <property type="term" value="P:threonine biosynthetic process"/>
    <property type="evidence" value="ECO:0007669"/>
    <property type="project" value="UniProtKB-KW"/>
</dbReference>
<dbReference type="EMBL" id="OA907820">
    <property type="protein sequence ID" value="CAD7285855.1"/>
    <property type="molecule type" value="Genomic_DNA"/>
</dbReference>
<reference evidence="9" key="1">
    <citation type="submission" date="2020-11" db="EMBL/GenBank/DDBJ databases">
        <authorList>
            <person name="Tran Van P."/>
        </authorList>
    </citation>
    <scope>NUCLEOTIDE SEQUENCE</scope>
</reference>
<dbReference type="PANTHER" id="PTHR20861">
    <property type="entry name" value="HOMOSERINE/4-DIPHOSPHOCYTIDYL-2-C-METHYL-D-ERYTHRITOL KINASE"/>
    <property type="match status" value="1"/>
</dbReference>
<keyword evidence="2" id="KW-0808">Transferase</keyword>
<evidence type="ECO:0000256" key="4">
    <source>
        <dbReference type="ARBA" id="ARBA00022741"/>
    </source>
</evidence>
<dbReference type="Pfam" id="PF00288">
    <property type="entry name" value="GHMP_kinases_N"/>
    <property type="match status" value="1"/>
</dbReference>
<evidence type="ECO:0000256" key="5">
    <source>
        <dbReference type="ARBA" id="ARBA00022777"/>
    </source>
</evidence>